<proteinExistence type="predicted"/>
<dbReference type="Proteomes" id="UP000295146">
    <property type="component" value="Unassembled WGS sequence"/>
</dbReference>
<dbReference type="EMBL" id="SODP01000004">
    <property type="protein sequence ID" value="TDW60500.1"/>
    <property type="molecule type" value="Genomic_DNA"/>
</dbReference>
<feature type="transmembrane region" description="Helical" evidence="1">
    <location>
        <begin position="21"/>
        <end position="47"/>
    </location>
</feature>
<evidence type="ECO:0000313" key="2">
    <source>
        <dbReference type="EMBL" id="TDW60500.1"/>
    </source>
</evidence>
<dbReference type="RefSeq" id="WP_134109651.1">
    <property type="nucleotide sequence ID" value="NZ_SODP01000004.1"/>
</dbReference>
<protein>
    <submittedName>
        <fullName evidence="2">Uncharacterized protein</fullName>
    </submittedName>
</protein>
<comment type="caution">
    <text evidence="2">The sequence shown here is derived from an EMBL/GenBank/DDBJ whole genome shotgun (WGS) entry which is preliminary data.</text>
</comment>
<evidence type="ECO:0000256" key="1">
    <source>
        <dbReference type="SAM" id="Phobius"/>
    </source>
</evidence>
<organism evidence="2 3">
    <name type="scientific">Kribbella pratensis</name>
    <dbReference type="NCBI Taxonomy" id="2512112"/>
    <lineage>
        <taxon>Bacteria</taxon>
        <taxon>Bacillati</taxon>
        <taxon>Actinomycetota</taxon>
        <taxon>Actinomycetes</taxon>
        <taxon>Propionibacteriales</taxon>
        <taxon>Kribbellaceae</taxon>
        <taxon>Kribbella</taxon>
    </lineage>
</organism>
<reference evidence="2 3" key="1">
    <citation type="submission" date="2019-03" db="EMBL/GenBank/DDBJ databases">
        <title>Genomic Encyclopedia of Type Strains, Phase III (KMG-III): the genomes of soil and plant-associated and newly described type strains.</title>
        <authorList>
            <person name="Whitman W."/>
        </authorList>
    </citation>
    <scope>NUCLEOTIDE SEQUENCE [LARGE SCALE GENOMIC DNA]</scope>
    <source>
        <strain evidence="2 3">VKM Ac-2573</strain>
    </source>
</reference>
<dbReference type="AlphaFoldDB" id="A0A4R8BSP0"/>
<keyword evidence="3" id="KW-1185">Reference proteome</keyword>
<accession>A0A4R8BSP0</accession>
<sequence>MTTTPLVPAPPARRSWSGWRTLLVVVGGLFAMVSVILFAIGGFGLWAQHQRDGNGYFTAGPERLTTSSYALSAPSLDIGGAGPDALYTDDFLGDIRMDFASKRPGTAVFVGIGPAADVTAYLNGVGHDEIADFDVDPVKLSTTTKAGDEPSAAPASQSFWVASATGTGPSTLTWNTRGGDWSVVIMNADGSRNVAVDLSVGGTLPAVEGITAGALVGAVVLLIIGAAAIVAAIVTRRDARTGERRVT</sequence>
<evidence type="ECO:0000313" key="3">
    <source>
        <dbReference type="Proteomes" id="UP000295146"/>
    </source>
</evidence>
<keyword evidence="1" id="KW-0472">Membrane</keyword>
<name>A0A4R8BSP0_9ACTN</name>
<keyword evidence="1" id="KW-0812">Transmembrane</keyword>
<gene>
    <name evidence="2" type="ORF">EV653_7050</name>
</gene>
<keyword evidence="1" id="KW-1133">Transmembrane helix</keyword>
<feature type="transmembrane region" description="Helical" evidence="1">
    <location>
        <begin position="210"/>
        <end position="235"/>
    </location>
</feature>
<dbReference type="OrthoDB" id="156718at2"/>